<evidence type="ECO:0000313" key="1">
    <source>
        <dbReference type="EMBL" id="KAJ5444711.1"/>
    </source>
</evidence>
<protein>
    <submittedName>
        <fullName evidence="1">Uncharacterized protein</fullName>
    </submittedName>
</protein>
<accession>A0AAD6C4N4</accession>
<dbReference type="InterPro" id="IPR011044">
    <property type="entry name" value="Quino_amine_DH_bsu"/>
</dbReference>
<reference evidence="1" key="1">
    <citation type="submission" date="2022-12" db="EMBL/GenBank/DDBJ databases">
        <authorList>
            <person name="Petersen C."/>
        </authorList>
    </citation>
    <scope>NUCLEOTIDE SEQUENCE</scope>
    <source>
        <strain evidence="1">IBT 16125</strain>
    </source>
</reference>
<sequence length="308" mass="34402">MKPVITRYRHKELRAYQVPSSVDKPLGPVATYRVEPNEEVQSHAAAPNLDRAVYTTRNKVTCVDQDGGLQWCYELEPHTSERLPRTECIFSPDGTWVWLYRPDAMMDRGPDLLVVLLARTGELVAQEELNTVGQGAQLVQHPDGRHILLEVGEGQDGVIIFLAELTDSSGIKMHSYGWDDRTLIDIAPNGQLFMTVDHGQEDVIFHEFPSGEEVLQLPITAFGYEYGDSFVHWTGGFLSTDIAVVAIAGELDDKEWHHYYKVDLRTGEPLGRFGAQSTEINGFETLGDGTWIASDSNGNPVRHLSSNH</sequence>
<dbReference type="AlphaFoldDB" id="A0AAD6C4N4"/>
<dbReference type="SUPFAM" id="SSF50969">
    <property type="entry name" value="YVTN repeat-like/Quinoprotein amine dehydrogenase"/>
    <property type="match status" value="1"/>
</dbReference>
<dbReference type="EMBL" id="JAPVEA010000007">
    <property type="protein sequence ID" value="KAJ5444711.1"/>
    <property type="molecule type" value="Genomic_DNA"/>
</dbReference>
<dbReference type="RefSeq" id="XP_056764791.1">
    <property type="nucleotide sequence ID" value="XM_056911965.1"/>
</dbReference>
<proteinExistence type="predicted"/>
<keyword evidence="2" id="KW-1185">Reference proteome</keyword>
<name>A0AAD6C4N4_9EURO</name>
<dbReference type="GeneID" id="81602208"/>
<comment type="caution">
    <text evidence="1">The sequence shown here is derived from an EMBL/GenBank/DDBJ whole genome shotgun (WGS) entry which is preliminary data.</text>
</comment>
<reference evidence="1" key="2">
    <citation type="journal article" date="2023" name="IMA Fungus">
        <title>Comparative genomic study of the Penicillium genus elucidates a diverse pangenome and 15 lateral gene transfer events.</title>
        <authorList>
            <person name="Petersen C."/>
            <person name="Sorensen T."/>
            <person name="Nielsen M.R."/>
            <person name="Sondergaard T.E."/>
            <person name="Sorensen J.L."/>
            <person name="Fitzpatrick D.A."/>
            <person name="Frisvad J.C."/>
            <person name="Nielsen K.L."/>
        </authorList>
    </citation>
    <scope>NUCLEOTIDE SEQUENCE</scope>
    <source>
        <strain evidence="1">IBT 16125</strain>
    </source>
</reference>
<gene>
    <name evidence="1" type="ORF">N7458_008583</name>
</gene>
<organism evidence="1 2">
    <name type="scientific">Penicillium daleae</name>
    <dbReference type="NCBI Taxonomy" id="63821"/>
    <lineage>
        <taxon>Eukaryota</taxon>
        <taxon>Fungi</taxon>
        <taxon>Dikarya</taxon>
        <taxon>Ascomycota</taxon>
        <taxon>Pezizomycotina</taxon>
        <taxon>Eurotiomycetes</taxon>
        <taxon>Eurotiomycetidae</taxon>
        <taxon>Eurotiales</taxon>
        <taxon>Aspergillaceae</taxon>
        <taxon>Penicillium</taxon>
    </lineage>
</organism>
<dbReference type="Proteomes" id="UP001213681">
    <property type="component" value="Unassembled WGS sequence"/>
</dbReference>
<evidence type="ECO:0000313" key="2">
    <source>
        <dbReference type="Proteomes" id="UP001213681"/>
    </source>
</evidence>